<feature type="compositionally biased region" description="Basic and acidic residues" evidence="1">
    <location>
        <begin position="60"/>
        <end position="71"/>
    </location>
</feature>
<reference evidence="3 5" key="1">
    <citation type="submission" date="2021-06" db="EMBL/GenBank/DDBJ databases">
        <title>Caerostris extrusa draft genome.</title>
        <authorList>
            <person name="Kono N."/>
            <person name="Arakawa K."/>
        </authorList>
    </citation>
    <scope>NUCLEOTIDE SEQUENCE [LARGE SCALE GENOMIC DNA]</scope>
</reference>
<dbReference type="EMBL" id="BPLR01008436">
    <property type="protein sequence ID" value="GIY24670.1"/>
    <property type="molecule type" value="Genomic_DNA"/>
</dbReference>
<comment type="caution">
    <text evidence="3">The sequence shown here is derived from an EMBL/GenBank/DDBJ whole genome shotgun (WGS) entry which is preliminary data.</text>
</comment>
<evidence type="ECO:0000313" key="4">
    <source>
        <dbReference type="EMBL" id="GIY53855.1"/>
    </source>
</evidence>
<evidence type="ECO:0000256" key="2">
    <source>
        <dbReference type="SAM" id="Phobius"/>
    </source>
</evidence>
<gene>
    <name evidence="3" type="ORF">CEXT_318471</name>
    <name evidence="4" type="ORF">CEXT_85261</name>
</gene>
<evidence type="ECO:0000313" key="5">
    <source>
        <dbReference type="Proteomes" id="UP001054945"/>
    </source>
</evidence>
<feature type="transmembrane region" description="Helical" evidence="2">
    <location>
        <begin position="15"/>
        <end position="37"/>
    </location>
</feature>
<evidence type="ECO:0000313" key="3">
    <source>
        <dbReference type="EMBL" id="GIY24670.1"/>
    </source>
</evidence>
<accession>A0AAV4RTC0</accession>
<proteinExistence type="predicted"/>
<dbReference type="EMBL" id="BPLR01012416">
    <property type="protein sequence ID" value="GIY53855.1"/>
    <property type="molecule type" value="Genomic_DNA"/>
</dbReference>
<name>A0AAV4RTC0_CAEEX</name>
<sequence length="71" mass="7870">MKECIDNIATPISDLLYNTLACCVKTILFFLVLWFIVGGVKFANRQEPGNDGETGFNNDGGHEVRDGRHVV</sequence>
<keyword evidence="5" id="KW-1185">Reference proteome</keyword>
<keyword evidence="2" id="KW-1133">Transmembrane helix</keyword>
<dbReference type="AlphaFoldDB" id="A0AAV4RTC0"/>
<feature type="region of interest" description="Disordered" evidence="1">
    <location>
        <begin position="46"/>
        <end position="71"/>
    </location>
</feature>
<evidence type="ECO:0000256" key="1">
    <source>
        <dbReference type="SAM" id="MobiDB-lite"/>
    </source>
</evidence>
<dbReference type="Proteomes" id="UP001054945">
    <property type="component" value="Unassembled WGS sequence"/>
</dbReference>
<protein>
    <submittedName>
        <fullName evidence="3">Uncharacterized protein</fullName>
    </submittedName>
</protein>
<organism evidence="3 5">
    <name type="scientific">Caerostris extrusa</name>
    <name type="common">Bark spider</name>
    <name type="synonym">Caerostris bankana</name>
    <dbReference type="NCBI Taxonomy" id="172846"/>
    <lineage>
        <taxon>Eukaryota</taxon>
        <taxon>Metazoa</taxon>
        <taxon>Ecdysozoa</taxon>
        <taxon>Arthropoda</taxon>
        <taxon>Chelicerata</taxon>
        <taxon>Arachnida</taxon>
        <taxon>Araneae</taxon>
        <taxon>Araneomorphae</taxon>
        <taxon>Entelegynae</taxon>
        <taxon>Araneoidea</taxon>
        <taxon>Araneidae</taxon>
        <taxon>Caerostris</taxon>
    </lineage>
</organism>
<keyword evidence="2" id="KW-0812">Transmembrane</keyword>
<keyword evidence="2" id="KW-0472">Membrane</keyword>